<name>A0A9D1GA88_9FIRM</name>
<dbReference type="Proteomes" id="UP000886833">
    <property type="component" value="Unassembled WGS sequence"/>
</dbReference>
<gene>
    <name evidence="3" type="ORF">IAB59_02210</name>
</gene>
<keyword evidence="2" id="KW-0178">Competence</keyword>
<evidence type="ECO:0000256" key="1">
    <source>
        <dbReference type="ARBA" id="ARBA00004241"/>
    </source>
</evidence>
<dbReference type="AlphaFoldDB" id="A0A9D1GA88"/>
<organism evidence="3 4">
    <name type="scientific">Candidatus Onthousia faecipullorum</name>
    <dbReference type="NCBI Taxonomy" id="2840887"/>
    <lineage>
        <taxon>Bacteria</taxon>
        <taxon>Bacillati</taxon>
        <taxon>Bacillota</taxon>
        <taxon>Bacilli</taxon>
        <taxon>Candidatus Onthousia</taxon>
    </lineage>
</organism>
<dbReference type="InterPro" id="IPR045584">
    <property type="entry name" value="Pilin-like"/>
</dbReference>
<evidence type="ECO:0000313" key="4">
    <source>
        <dbReference type="Proteomes" id="UP000886833"/>
    </source>
</evidence>
<reference evidence="3" key="2">
    <citation type="journal article" date="2021" name="PeerJ">
        <title>Extensive microbial diversity within the chicken gut microbiome revealed by metagenomics and culture.</title>
        <authorList>
            <person name="Gilroy R."/>
            <person name="Ravi A."/>
            <person name="Getino M."/>
            <person name="Pursley I."/>
            <person name="Horton D.L."/>
            <person name="Alikhan N.F."/>
            <person name="Baker D."/>
            <person name="Gharbi K."/>
            <person name="Hall N."/>
            <person name="Watson M."/>
            <person name="Adriaenssens E.M."/>
            <person name="Foster-Nyarko E."/>
            <person name="Jarju S."/>
            <person name="Secka A."/>
            <person name="Antonio M."/>
            <person name="Oren A."/>
            <person name="Chaudhuri R.R."/>
            <person name="La Ragione R."/>
            <person name="Hildebrand F."/>
            <person name="Pallen M.J."/>
        </authorList>
    </citation>
    <scope>NUCLEOTIDE SEQUENCE</scope>
    <source>
        <strain evidence="3">CHK195-26880</strain>
    </source>
</reference>
<dbReference type="EMBL" id="DVKQ01000028">
    <property type="protein sequence ID" value="HIT37278.1"/>
    <property type="molecule type" value="Genomic_DNA"/>
</dbReference>
<dbReference type="GO" id="GO:0009986">
    <property type="term" value="C:cell surface"/>
    <property type="evidence" value="ECO:0007669"/>
    <property type="project" value="UniProtKB-SubCell"/>
</dbReference>
<dbReference type="Gene3D" id="3.30.700.10">
    <property type="entry name" value="Glycoprotein, Type 4 Pilin"/>
    <property type="match status" value="1"/>
</dbReference>
<evidence type="ECO:0000313" key="3">
    <source>
        <dbReference type="EMBL" id="HIT37278.1"/>
    </source>
</evidence>
<dbReference type="InterPro" id="IPR012902">
    <property type="entry name" value="N_methyl_site"/>
</dbReference>
<dbReference type="GO" id="GO:0030420">
    <property type="term" value="P:establishment of competence for transformation"/>
    <property type="evidence" value="ECO:0007669"/>
    <property type="project" value="UniProtKB-KW"/>
</dbReference>
<sequence length="170" mass="18723">MNRKGFTLIELLATIAILALLMLVAVPNVMSTIDKNKQNTYVEDAKRMITLAEYEVRSNTSIELPTSGRCIVILLRALDLTDFNEGPEGGSYDLDKSYVVIARSGNNYIYMSTIVENFDGNVRGIPLTTRDNLNKENARTKVATGSDLSIITPRVGVKLSGYTVSKIIDT</sequence>
<protein>
    <submittedName>
        <fullName evidence="3">Type II secretion system protein</fullName>
    </submittedName>
</protein>
<comment type="caution">
    <text evidence="3">The sequence shown here is derived from an EMBL/GenBank/DDBJ whole genome shotgun (WGS) entry which is preliminary data.</text>
</comment>
<dbReference type="SUPFAM" id="SSF54523">
    <property type="entry name" value="Pili subunits"/>
    <property type="match status" value="1"/>
</dbReference>
<dbReference type="Pfam" id="PF07963">
    <property type="entry name" value="N_methyl"/>
    <property type="match status" value="1"/>
</dbReference>
<dbReference type="NCBIfam" id="TIGR02532">
    <property type="entry name" value="IV_pilin_GFxxxE"/>
    <property type="match status" value="1"/>
</dbReference>
<reference evidence="3" key="1">
    <citation type="submission" date="2020-10" db="EMBL/GenBank/DDBJ databases">
        <authorList>
            <person name="Gilroy R."/>
        </authorList>
    </citation>
    <scope>NUCLEOTIDE SEQUENCE</scope>
    <source>
        <strain evidence="3">CHK195-26880</strain>
    </source>
</reference>
<accession>A0A9D1GA88</accession>
<proteinExistence type="predicted"/>
<dbReference type="PROSITE" id="PS00409">
    <property type="entry name" value="PROKAR_NTER_METHYL"/>
    <property type="match status" value="1"/>
</dbReference>
<evidence type="ECO:0000256" key="2">
    <source>
        <dbReference type="ARBA" id="ARBA00023287"/>
    </source>
</evidence>
<comment type="subcellular location">
    <subcellularLocation>
        <location evidence="1">Cell surface</location>
    </subcellularLocation>
</comment>